<feature type="domain" description="VanZ-like" evidence="2">
    <location>
        <begin position="13"/>
        <end position="128"/>
    </location>
</feature>
<evidence type="ECO:0000259" key="2">
    <source>
        <dbReference type="Pfam" id="PF04892"/>
    </source>
</evidence>
<dbReference type="Proteomes" id="UP001060039">
    <property type="component" value="Chromosome"/>
</dbReference>
<evidence type="ECO:0000256" key="1">
    <source>
        <dbReference type="SAM" id="Phobius"/>
    </source>
</evidence>
<evidence type="ECO:0000313" key="4">
    <source>
        <dbReference type="Proteomes" id="UP001060039"/>
    </source>
</evidence>
<dbReference type="EMBL" id="CP101497">
    <property type="protein sequence ID" value="UTT62395.1"/>
    <property type="molecule type" value="Genomic_DNA"/>
</dbReference>
<keyword evidence="4" id="KW-1185">Reference proteome</keyword>
<keyword evidence="1" id="KW-0812">Transmembrane</keyword>
<dbReference type="InterPro" id="IPR006976">
    <property type="entry name" value="VanZ-like"/>
</dbReference>
<proteinExistence type="predicted"/>
<evidence type="ECO:0000313" key="3">
    <source>
        <dbReference type="EMBL" id="UTT62395.1"/>
    </source>
</evidence>
<dbReference type="RefSeq" id="WP_255159538.1">
    <property type="nucleotide sequence ID" value="NZ_CP101497.1"/>
</dbReference>
<feature type="transmembrane region" description="Helical" evidence="1">
    <location>
        <begin position="82"/>
        <end position="100"/>
    </location>
</feature>
<accession>A0ABY5FVR7</accession>
<feature type="transmembrane region" description="Helical" evidence="1">
    <location>
        <begin position="57"/>
        <end position="77"/>
    </location>
</feature>
<gene>
    <name evidence="3" type="ORF">NNL39_12155</name>
</gene>
<organism evidence="3 4">
    <name type="scientific">Microcella humidisoli</name>
    <dbReference type="NCBI Taxonomy" id="2963406"/>
    <lineage>
        <taxon>Bacteria</taxon>
        <taxon>Bacillati</taxon>
        <taxon>Actinomycetota</taxon>
        <taxon>Actinomycetes</taxon>
        <taxon>Micrococcales</taxon>
        <taxon>Microbacteriaceae</taxon>
        <taxon>Microcella</taxon>
    </lineage>
</organism>
<dbReference type="Pfam" id="PF04892">
    <property type="entry name" value="VanZ"/>
    <property type="match status" value="1"/>
</dbReference>
<keyword evidence="1" id="KW-1133">Transmembrane helix</keyword>
<name>A0ABY5FVR7_9MICO</name>
<feature type="transmembrane region" description="Helical" evidence="1">
    <location>
        <begin position="112"/>
        <end position="129"/>
    </location>
</feature>
<keyword evidence="1" id="KW-0472">Membrane</keyword>
<protein>
    <submittedName>
        <fullName evidence="3">VanZ family protein</fullName>
    </submittedName>
</protein>
<sequence>MSRRTPAIIVGLAYTALVLLVTLGPVPQRLVGSQSARGVLAWREWFDPATWTTGSVLEFAANVLLFAPWGALALLVVGARRWWLAILAGLALTTLIEIAQIPTARISDPRDLVANLAGTMLGVLLALVVEGIRARTRAFDPAPVA</sequence>
<reference evidence="3" key="1">
    <citation type="submission" date="2022-07" db="EMBL/GenBank/DDBJ databases">
        <title>Taxonomic analysis of Microcella humidisoli nov. sp., isolated from riverside soil.</title>
        <authorList>
            <person name="Molina K.M."/>
            <person name="Kim S.B."/>
        </authorList>
    </citation>
    <scope>NUCLEOTIDE SEQUENCE</scope>
    <source>
        <strain evidence="3">MMS21-STM10</strain>
    </source>
</reference>